<dbReference type="STRING" id="435591.BDI_0147"/>
<dbReference type="EMBL" id="CP000140">
    <property type="protein sequence ID" value="ABR41937.1"/>
    <property type="molecule type" value="Genomic_DNA"/>
</dbReference>
<evidence type="ECO:0000313" key="1">
    <source>
        <dbReference type="EMBL" id="ABR41937.1"/>
    </source>
</evidence>
<keyword evidence="2" id="KW-1185">Reference proteome</keyword>
<dbReference type="Proteomes" id="UP000000566">
    <property type="component" value="Chromosome"/>
</dbReference>
<evidence type="ECO:0000313" key="2">
    <source>
        <dbReference type="Proteomes" id="UP000000566"/>
    </source>
</evidence>
<protein>
    <submittedName>
        <fullName evidence="1">Uncharacterized protein</fullName>
    </submittedName>
</protein>
<proteinExistence type="predicted"/>
<organism evidence="1 2">
    <name type="scientific">Parabacteroides distasonis (strain ATCC 8503 / DSM 20701 / CIP 104284 / JCM 5825 / NCTC 11152)</name>
    <dbReference type="NCBI Taxonomy" id="435591"/>
    <lineage>
        <taxon>Bacteria</taxon>
        <taxon>Pseudomonadati</taxon>
        <taxon>Bacteroidota</taxon>
        <taxon>Bacteroidia</taxon>
        <taxon>Bacteroidales</taxon>
        <taxon>Tannerellaceae</taxon>
        <taxon>Parabacteroides</taxon>
    </lineage>
</organism>
<sequence length="111" mass="12321">MNSFYYSFNSLSKSLPALNLTETRGVIITSSPVFGLRANRSDCCQGTKDPNPFMEIDSPSRIPFATTVGNAFTTALTTFFGNPVSSTRDCTNSPLFILDNKYTILHQKRVR</sequence>
<reference evidence="1 2" key="1">
    <citation type="journal article" date="2007" name="PLoS Biol.">
        <title>Evolution of symbiotic bacteria in the distal human intestine.</title>
        <authorList>
            <person name="Xu J."/>
            <person name="Mahowald M.A."/>
            <person name="Ley R.E."/>
            <person name="Lozupone C.A."/>
            <person name="Hamady M."/>
            <person name="Martens E.C."/>
            <person name="Henrissat B."/>
            <person name="Coutinho P.M."/>
            <person name="Minx P."/>
            <person name="Latreille P."/>
            <person name="Cordum H."/>
            <person name="Van Brunt A."/>
            <person name="Kim K."/>
            <person name="Fulton R.S."/>
            <person name="Fulton L.A."/>
            <person name="Clifton S.W."/>
            <person name="Wilson R.K."/>
            <person name="Knight R.D."/>
            <person name="Gordon J.I."/>
        </authorList>
    </citation>
    <scope>NUCLEOTIDE SEQUENCE [LARGE SCALE GENOMIC DNA]</scope>
    <source>
        <strain evidence="2">ATCC 8503 / DSM 20701 / CIP 104284 / JCM 5825 / NCTC 11152</strain>
    </source>
</reference>
<accession>A6L8C3</accession>
<name>A6L8C3_PARD8</name>
<gene>
    <name evidence="1" type="ordered locus">BDI_0147</name>
</gene>
<dbReference type="PaxDb" id="435591-BDI_0147"/>
<dbReference type="AlphaFoldDB" id="A6L8C3"/>
<dbReference type="HOGENOM" id="CLU_2383687_0_0_10"/>
<dbReference type="KEGG" id="pdi:BDI_0147"/>